<dbReference type="EMBL" id="FOPM01000011">
    <property type="protein sequence ID" value="SFG79786.1"/>
    <property type="molecule type" value="Genomic_DNA"/>
</dbReference>
<feature type="signal peptide" evidence="2">
    <location>
        <begin position="1"/>
        <end position="24"/>
    </location>
</feature>
<feature type="region of interest" description="Disordered" evidence="1">
    <location>
        <begin position="54"/>
        <end position="77"/>
    </location>
</feature>
<dbReference type="STRING" id="582675.SAMN05192565_111128"/>
<organism evidence="3 4">
    <name type="scientific">Methylobacterium gossipiicola</name>
    <dbReference type="NCBI Taxonomy" id="582675"/>
    <lineage>
        <taxon>Bacteria</taxon>
        <taxon>Pseudomonadati</taxon>
        <taxon>Pseudomonadota</taxon>
        <taxon>Alphaproteobacteria</taxon>
        <taxon>Hyphomicrobiales</taxon>
        <taxon>Methylobacteriaceae</taxon>
        <taxon>Methylobacterium</taxon>
    </lineage>
</organism>
<dbReference type="OrthoDB" id="7998527at2"/>
<dbReference type="AlphaFoldDB" id="A0A1I2UXY1"/>
<dbReference type="Proteomes" id="UP000199229">
    <property type="component" value="Unassembled WGS sequence"/>
</dbReference>
<proteinExistence type="predicted"/>
<accession>A0A1I2UXY1</accession>
<gene>
    <name evidence="3" type="ORF">SAMN05192565_111128</name>
</gene>
<name>A0A1I2UXY1_9HYPH</name>
<reference evidence="4" key="1">
    <citation type="submission" date="2016-10" db="EMBL/GenBank/DDBJ databases">
        <authorList>
            <person name="Varghese N."/>
            <person name="Submissions S."/>
        </authorList>
    </citation>
    <scope>NUCLEOTIDE SEQUENCE [LARGE SCALE GENOMIC DNA]</scope>
    <source>
        <strain evidence="4">Gh-105</strain>
    </source>
</reference>
<sequence length="77" mass="7734">MTRTIAALALTASALVGMTGLSQAQGLRAPQARSITSPSAPIYGDADGANAKNPALPAYARGRGQETGGPARELIGR</sequence>
<keyword evidence="2" id="KW-0732">Signal</keyword>
<evidence type="ECO:0000256" key="2">
    <source>
        <dbReference type="SAM" id="SignalP"/>
    </source>
</evidence>
<evidence type="ECO:0000256" key="1">
    <source>
        <dbReference type="SAM" id="MobiDB-lite"/>
    </source>
</evidence>
<evidence type="ECO:0000313" key="4">
    <source>
        <dbReference type="Proteomes" id="UP000199229"/>
    </source>
</evidence>
<feature type="chain" id="PRO_5011526795" evidence="2">
    <location>
        <begin position="25"/>
        <end position="77"/>
    </location>
</feature>
<evidence type="ECO:0000313" key="3">
    <source>
        <dbReference type="EMBL" id="SFG79786.1"/>
    </source>
</evidence>
<protein>
    <submittedName>
        <fullName evidence="3">Uncharacterized protein</fullName>
    </submittedName>
</protein>
<keyword evidence="4" id="KW-1185">Reference proteome</keyword>
<dbReference type="RefSeq" id="WP_012752396.1">
    <property type="nucleotide sequence ID" value="NZ_FOPM01000011.1"/>
</dbReference>